<dbReference type="Pfam" id="PF13517">
    <property type="entry name" value="FG-GAP_3"/>
    <property type="match status" value="1"/>
</dbReference>
<dbReference type="KEGG" id="dwd:DSCW_40450"/>
<evidence type="ECO:0000313" key="3">
    <source>
        <dbReference type="Proteomes" id="UP000427769"/>
    </source>
</evidence>
<keyword evidence="1" id="KW-0732">Signal</keyword>
<sequence length="556" mass="60138">MKRDLRRLIGVLRLFIAFFILVHSPALAEETAKRVLILPLTIHSEKDLTFLNKGIMDMMASRIGAAATVIRKDALAPGKNPIQMGRDLYADYVVTGSLTIFGNSASTDAALTDVKTGDAALQFNQFGQSSGDVLMHINQFATQAGQYLASQSAQPQVAAPTEAAPAVMVPQVEPPVQAIPQPVAQPVVAPTPPPAAPTAAQAAAVEKEIEPLWTSNPFKGTIDALATGDADGNGRPDIAFVHESKVVVETRNGDRLDRLAAFDAGKRHTIIALDAGDINGNGKAEIFVTRLDAHDKLDSLVLEYNGSSLQPIAGGQPWYFRVGDDPEKGPILMGQRRGTPSATDTGGLYETKHFLPGVFELTWTGKEYQAGRRLPLPGEMTLYRFARGDIFNDGKTRAIAYSLGDKLRITTPTGSPQWAGQETLGGNPMFLTAESSTDTRTTDRTYLTQRLVPADLDGDGTVEVVTVHNRDFSRGFVERFRQYTRGRVIALCWNKVNMKEVWSGEEISGYISDFSLADLNGDGRLEAVYAMVTSTGIMQTKSSNIVVEQIGELSGK</sequence>
<reference evidence="2 3" key="1">
    <citation type="submission" date="2019-11" db="EMBL/GenBank/DDBJ databases">
        <title>Comparative genomics of hydrocarbon-degrading Desulfosarcina strains.</title>
        <authorList>
            <person name="Watanabe M."/>
            <person name="Kojima H."/>
            <person name="Fukui M."/>
        </authorList>
    </citation>
    <scope>NUCLEOTIDE SEQUENCE [LARGE SCALE GENOMIC DNA]</scope>
    <source>
        <strain evidence="2 3">PP31</strain>
    </source>
</reference>
<evidence type="ECO:0000313" key="2">
    <source>
        <dbReference type="EMBL" id="BBO76628.1"/>
    </source>
</evidence>
<gene>
    <name evidence="2" type="ORF">DSCW_40450</name>
</gene>
<accession>A0A5K7Z6J3</accession>
<dbReference type="SUPFAM" id="SSF69318">
    <property type="entry name" value="Integrin alpha N-terminal domain"/>
    <property type="match status" value="2"/>
</dbReference>
<dbReference type="InterPro" id="IPR013517">
    <property type="entry name" value="FG-GAP"/>
</dbReference>
<keyword evidence="3" id="KW-1185">Reference proteome</keyword>
<proteinExistence type="predicted"/>
<dbReference type="RefSeq" id="WP_155305445.1">
    <property type="nucleotide sequence ID" value="NZ_AP021875.1"/>
</dbReference>
<dbReference type="InterPro" id="IPR028994">
    <property type="entry name" value="Integrin_alpha_N"/>
</dbReference>
<dbReference type="Proteomes" id="UP000427769">
    <property type="component" value="Chromosome"/>
</dbReference>
<dbReference type="EMBL" id="AP021875">
    <property type="protein sequence ID" value="BBO76628.1"/>
    <property type="molecule type" value="Genomic_DNA"/>
</dbReference>
<evidence type="ECO:0008006" key="4">
    <source>
        <dbReference type="Google" id="ProtNLM"/>
    </source>
</evidence>
<organism evidence="2 3">
    <name type="scientific">Desulfosarcina widdelii</name>
    <dbReference type="NCBI Taxonomy" id="947919"/>
    <lineage>
        <taxon>Bacteria</taxon>
        <taxon>Pseudomonadati</taxon>
        <taxon>Thermodesulfobacteriota</taxon>
        <taxon>Desulfobacteria</taxon>
        <taxon>Desulfobacterales</taxon>
        <taxon>Desulfosarcinaceae</taxon>
        <taxon>Desulfosarcina</taxon>
    </lineage>
</organism>
<evidence type="ECO:0000256" key="1">
    <source>
        <dbReference type="ARBA" id="ARBA00022729"/>
    </source>
</evidence>
<dbReference type="AlphaFoldDB" id="A0A5K7Z6J3"/>
<protein>
    <recommendedName>
        <fullName evidence="4">VCBS repeat-containing protein</fullName>
    </recommendedName>
</protein>
<name>A0A5K7Z6J3_9BACT</name>
<dbReference type="OrthoDB" id="5422153at2"/>